<keyword evidence="3" id="KW-1185">Reference proteome</keyword>
<dbReference type="HOGENOM" id="CLU_2175488_0_0_1"/>
<proteinExistence type="predicted"/>
<reference evidence="3" key="1">
    <citation type="journal article" date="2011" name="Nature">
        <title>Genome sequence and analysis of the tuber crop potato.</title>
        <authorList>
            <consortium name="The Potato Genome Sequencing Consortium"/>
        </authorList>
    </citation>
    <scope>NUCLEOTIDE SEQUENCE [LARGE SCALE GENOMIC DNA]</scope>
    <source>
        <strain evidence="3">cv. DM1-3 516 R44</strain>
    </source>
</reference>
<name>M1D8Q4_SOLTU</name>
<feature type="region of interest" description="Disordered" evidence="1">
    <location>
        <begin position="32"/>
        <end position="75"/>
    </location>
</feature>
<sequence>MGDNNTTYIIDLGKNGDRDLAVVTRSGKVAVGDLKGDDEAPAHEEDKGLEEEETPIQQSPPTPNIVKPLPKITHPFPKRLKKKKKDQKFKKFLSDARTFNVLMSFGLHIL</sequence>
<dbReference type="PaxDb" id="4113-PGSC0003DMT400085086"/>
<evidence type="ECO:0000313" key="3">
    <source>
        <dbReference type="Proteomes" id="UP000011115"/>
    </source>
</evidence>
<accession>M1D8Q4</accession>
<organism evidence="2 3">
    <name type="scientific">Solanum tuberosum</name>
    <name type="common">Potato</name>
    <dbReference type="NCBI Taxonomy" id="4113"/>
    <lineage>
        <taxon>Eukaryota</taxon>
        <taxon>Viridiplantae</taxon>
        <taxon>Streptophyta</taxon>
        <taxon>Embryophyta</taxon>
        <taxon>Tracheophyta</taxon>
        <taxon>Spermatophyta</taxon>
        <taxon>Magnoliopsida</taxon>
        <taxon>eudicotyledons</taxon>
        <taxon>Gunneridae</taxon>
        <taxon>Pentapetalae</taxon>
        <taxon>asterids</taxon>
        <taxon>lamiids</taxon>
        <taxon>Solanales</taxon>
        <taxon>Solanaceae</taxon>
        <taxon>Solanoideae</taxon>
        <taxon>Solaneae</taxon>
        <taxon>Solanum</taxon>
    </lineage>
</organism>
<evidence type="ECO:0000256" key="1">
    <source>
        <dbReference type="SAM" id="MobiDB-lite"/>
    </source>
</evidence>
<protein>
    <submittedName>
        <fullName evidence="2">Uncharacterized protein</fullName>
    </submittedName>
</protein>
<evidence type="ECO:0000313" key="2">
    <source>
        <dbReference type="EnsemblPlants" id="PGSC0003DMT400085086"/>
    </source>
</evidence>
<dbReference type="Proteomes" id="UP000011115">
    <property type="component" value="Unassembled WGS sequence"/>
</dbReference>
<reference evidence="2" key="2">
    <citation type="submission" date="2015-06" db="UniProtKB">
        <authorList>
            <consortium name="EnsemblPlants"/>
        </authorList>
    </citation>
    <scope>IDENTIFICATION</scope>
    <source>
        <strain evidence="2">DM1-3 516 R44</strain>
    </source>
</reference>
<dbReference type="Gramene" id="PGSC0003DMT400085086">
    <property type="protein sequence ID" value="PGSC0003DMT400085086"/>
    <property type="gene ID" value="PGSC0003DMG400034657"/>
</dbReference>
<dbReference type="EnsemblPlants" id="PGSC0003DMT400085086">
    <property type="protein sequence ID" value="PGSC0003DMT400085086"/>
    <property type="gene ID" value="PGSC0003DMG400034657"/>
</dbReference>
<feature type="compositionally biased region" description="Basic and acidic residues" evidence="1">
    <location>
        <begin position="34"/>
        <end position="46"/>
    </location>
</feature>
<dbReference type="AlphaFoldDB" id="M1D8Q4"/>
<dbReference type="InParanoid" id="M1D8Q4"/>